<feature type="region of interest" description="Disordered" evidence="1">
    <location>
        <begin position="434"/>
        <end position="501"/>
    </location>
</feature>
<feature type="region of interest" description="Disordered" evidence="1">
    <location>
        <begin position="17"/>
        <end position="42"/>
    </location>
</feature>
<keyword evidence="4" id="KW-1185">Reference proteome</keyword>
<proteinExistence type="predicted"/>
<protein>
    <submittedName>
        <fullName evidence="3">Uncharacterized protein</fullName>
    </submittedName>
</protein>
<feature type="transmembrane region" description="Helical" evidence="2">
    <location>
        <begin position="762"/>
        <end position="787"/>
    </location>
</feature>
<dbReference type="GeneID" id="70242983"/>
<dbReference type="Proteomes" id="UP001201262">
    <property type="component" value="Unassembled WGS sequence"/>
</dbReference>
<evidence type="ECO:0000256" key="2">
    <source>
        <dbReference type="SAM" id="Phobius"/>
    </source>
</evidence>
<gene>
    <name evidence="3" type="ORF">BGW36DRAFT_323720</name>
</gene>
<name>A0AAD4PTL0_9EURO</name>
<feature type="transmembrane region" description="Helical" evidence="2">
    <location>
        <begin position="692"/>
        <end position="712"/>
    </location>
</feature>
<dbReference type="RefSeq" id="XP_046069293.1">
    <property type="nucleotide sequence ID" value="XM_046212696.1"/>
</dbReference>
<keyword evidence="2" id="KW-0472">Membrane</keyword>
<keyword evidence="2" id="KW-1133">Transmembrane helix</keyword>
<feature type="compositionally biased region" description="Polar residues" evidence="1">
    <location>
        <begin position="397"/>
        <end position="407"/>
    </location>
</feature>
<feature type="compositionally biased region" description="Basic and acidic residues" evidence="1">
    <location>
        <begin position="33"/>
        <end position="42"/>
    </location>
</feature>
<evidence type="ECO:0000313" key="4">
    <source>
        <dbReference type="Proteomes" id="UP001201262"/>
    </source>
</evidence>
<feature type="compositionally biased region" description="Low complexity" evidence="1">
    <location>
        <begin position="22"/>
        <end position="32"/>
    </location>
</feature>
<evidence type="ECO:0000256" key="1">
    <source>
        <dbReference type="SAM" id="MobiDB-lite"/>
    </source>
</evidence>
<feature type="region of interest" description="Disordered" evidence="1">
    <location>
        <begin position="385"/>
        <end position="421"/>
    </location>
</feature>
<organism evidence="3 4">
    <name type="scientific">Talaromyces proteolyticus</name>
    <dbReference type="NCBI Taxonomy" id="1131652"/>
    <lineage>
        <taxon>Eukaryota</taxon>
        <taxon>Fungi</taxon>
        <taxon>Dikarya</taxon>
        <taxon>Ascomycota</taxon>
        <taxon>Pezizomycotina</taxon>
        <taxon>Eurotiomycetes</taxon>
        <taxon>Eurotiomycetidae</taxon>
        <taxon>Eurotiales</taxon>
        <taxon>Trichocomaceae</taxon>
        <taxon>Talaromyces</taxon>
        <taxon>Talaromyces sect. Bacilispori</taxon>
    </lineage>
</organism>
<sequence>MGRQPYIIRLALGRSPYELPDSSSTQATITTQSHDDDSAHTDEDYVQQYDERGHPVFPKSKALARDLRRAKNDVLSTMGVVVSGETGRSGTTRDKKKVKDITAENDYGLVIETVDHVMYFFGSWWVGSFGSRIQTFKRYTHNSFWNLIQSEIREVGWTGLLFAGIPAWAIRVILPICRTHVVEPLILYFQNKIISRYGARCTSLVQNTSLALRSMIRMFLPILFEQVHMFCVLQTIQIIPHTSFPKIFFSLPFTQSSLVRLPSLPATFSTTTLGQFASGLITAPFTLAFTYTLLRPFIEDRIYRIIRRQLPKQEQPDEFSLQVAMENDLLAWTIPVVAQQVEDGTRSNLSVLEIFKEEFHDLQKQLINWLDWGWSWGRENSLNSKMSNPSIPDLPEPTQTSTQSVQQEAEHTPTGDEVESSFDTSLILANEQLTHSPAQITPRSLDGLRPLGQAGVDSINDSNATETSWLPFQDNDLGSRPDTLLSRPASPESPPTSPRIRASLTHQNSFTTTMELSLQTSRNTQRNQQIDTEVVSHNTNGILDDWSLQIDNSMSQPTPLDLTLDHPDLMLPDSLENDIARHAIAVPPDVSEIAQQLALNPEGVHELLWGVSDENTVVPAADQLTVLPDTIEEPLHSPTYQDNMDLLSEVGTQELAQVDPDSLPLVRSRSQHETGPLKQRVTVLSSVPTNALAHHLASLITGVLFIPFRSFLYRTLATSYLTSPTAEIYGVNNAVSLSDIRGINAFAGGGSRQDMVAYMGKLAVVCCLQVAVSGGILNICSATAIGIGKRLFRWGQL</sequence>
<reference evidence="3" key="1">
    <citation type="submission" date="2021-12" db="EMBL/GenBank/DDBJ databases">
        <title>Convergent genome expansion in fungi linked to evolution of root-endophyte symbiosis.</title>
        <authorList>
            <consortium name="DOE Joint Genome Institute"/>
            <person name="Ke Y.-H."/>
            <person name="Bonito G."/>
            <person name="Liao H.-L."/>
            <person name="Looney B."/>
            <person name="Rojas-Flechas A."/>
            <person name="Nash J."/>
            <person name="Hameed K."/>
            <person name="Schadt C."/>
            <person name="Martin F."/>
            <person name="Crous P.W."/>
            <person name="Miettinen O."/>
            <person name="Magnuson J.K."/>
            <person name="Labbe J."/>
            <person name="Jacobson D."/>
            <person name="Doktycz M.J."/>
            <person name="Veneault-Fourrey C."/>
            <person name="Kuo A."/>
            <person name="Mondo S."/>
            <person name="Calhoun S."/>
            <person name="Riley R."/>
            <person name="Ohm R."/>
            <person name="LaButti K."/>
            <person name="Andreopoulos B."/>
            <person name="Pangilinan J."/>
            <person name="Nolan M."/>
            <person name="Tritt A."/>
            <person name="Clum A."/>
            <person name="Lipzen A."/>
            <person name="Daum C."/>
            <person name="Barry K."/>
            <person name="Grigoriev I.V."/>
            <person name="Vilgalys R."/>
        </authorList>
    </citation>
    <scope>NUCLEOTIDE SEQUENCE</scope>
    <source>
        <strain evidence="3">PMI_201</strain>
    </source>
</reference>
<keyword evidence="2" id="KW-0812">Transmembrane</keyword>
<accession>A0AAD4PTL0</accession>
<feature type="compositionally biased region" description="Polar residues" evidence="1">
    <location>
        <begin position="459"/>
        <end position="470"/>
    </location>
</feature>
<evidence type="ECO:0000313" key="3">
    <source>
        <dbReference type="EMBL" id="KAH8693623.1"/>
    </source>
</evidence>
<dbReference type="AlphaFoldDB" id="A0AAD4PTL0"/>
<comment type="caution">
    <text evidence="3">The sequence shown here is derived from an EMBL/GenBank/DDBJ whole genome shotgun (WGS) entry which is preliminary data.</text>
</comment>
<dbReference type="EMBL" id="JAJTJA010000009">
    <property type="protein sequence ID" value="KAH8693623.1"/>
    <property type="molecule type" value="Genomic_DNA"/>
</dbReference>